<name>A0A1F5HCY4_9BACT</name>
<proteinExistence type="predicted"/>
<comment type="caution">
    <text evidence="3">The sequence shown here is derived from an EMBL/GenBank/DDBJ whole genome shotgun (WGS) entry which is preliminary data.</text>
</comment>
<dbReference type="STRING" id="1797737.A2196_04725"/>
<protein>
    <submittedName>
        <fullName evidence="3">Uncharacterized protein</fullName>
    </submittedName>
</protein>
<accession>A0A1F5HCY4</accession>
<dbReference type="AlphaFoldDB" id="A0A1F5HCY4"/>
<sequence>MAKRLPIIGAVIVVIIIIAAAAVFTLSKKSQAPSQEPTVSQQTEEGTQEVTSKGSIKDLIGLGKNVTCTITYPTDEGTSNGTVYVAGDKRLRGDFTINFQDQEMDSHMIQDGIWVYTWSSATPQGTKMKVEENVPTPTPGAQTQNFDANTQVDYKCSNWSVDNSKFQPPSNIQFVEFSMPTPQSTNTTNLQQQSLCDQLTNPEAKAACLEAIESGN</sequence>
<feature type="region of interest" description="Disordered" evidence="1">
    <location>
        <begin position="32"/>
        <end position="52"/>
    </location>
</feature>
<dbReference type="EMBL" id="MFCA01000022">
    <property type="protein sequence ID" value="OGE01885.1"/>
    <property type="molecule type" value="Genomic_DNA"/>
</dbReference>
<keyword evidence="2" id="KW-0472">Membrane</keyword>
<gene>
    <name evidence="3" type="ORF">A2196_04725</name>
</gene>
<reference evidence="3 4" key="1">
    <citation type="journal article" date="2016" name="Nat. Commun.">
        <title>Thousands of microbial genomes shed light on interconnected biogeochemical processes in an aquifer system.</title>
        <authorList>
            <person name="Anantharaman K."/>
            <person name="Brown C.T."/>
            <person name="Hug L.A."/>
            <person name="Sharon I."/>
            <person name="Castelle C.J."/>
            <person name="Probst A.J."/>
            <person name="Thomas B.C."/>
            <person name="Singh A."/>
            <person name="Wilkins M.J."/>
            <person name="Karaoz U."/>
            <person name="Brodie E.L."/>
            <person name="Williams K.H."/>
            <person name="Hubbard S.S."/>
            <person name="Banfield J.F."/>
        </authorList>
    </citation>
    <scope>NUCLEOTIDE SEQUENCE [LARGE SCALE GENOMIC DNA]</scope>
</reference>
<evidence type="ECO:0000256" key="2">
    <source>
        <dbReference type="SAM" id="Phobius"/>
    </source>
</evidence>
<dbReference type="Proteomes" id="UP000176751">
    <property type="component" value="Unassembled WGS sequence"/>
</dbReference>
<keyword evidence="2" id="KW-0812">Transmembrane</keyword>
<evidence type="ECO:0000313" key="4">
    <source>
        <dbReference type="Proteomes" id="UP000176751"/>
    </source>
</evidence>
<feature type="transmembrane region" description="Helical" evidence="2">
    <location>
        <begin position="6"/>
        <end position="26"/>
    </location>
</feature>
<evidence type="ECO:0000313" key="3">
    <source>
        <dbReference type="EMBL" id="OGE01885.1"/>
    </source>
</evidence>
<evidence type="ECO:0000256" key="1">
    <source>
        <dbReference type="SAM" id="MobiDB-lite"/>
    </source>
</evidence>
<organism evidence="3 4">
    <name type="scientific">Candidatus Curtissbacteria bacterium RIFOXYA1_FULL_41_14</name>
    <dbReference type="NCBI Taxonomy" id="1797737"/>
    <lineage>
        <taxon>Bacteria</taxon>
        <taxon>Candidatus Curtissiibacteriota</taxon>
    </lineage>
</organism>
<keyword evidence="2" id="KW-1133">Transmembrane helix</keyword>